<sequence length="113" mass="13378">MKPIKSKAQIDYMKAKTKFEERSKVLEARVAEEQKTEEVEQELMEKLVIETGFHDAFNELAEAENELISWSHATIKHDKTYKDNKKPIDEMYEKLDVDPQMRARIIQLALRIR</sequence>
<proteinExistence type="predicted"/>
<reference evidence="1 2" key="1">
    <citation type="submission" date="2019-06" db="EMBL/GenBank/DDBJ databases">
        <title>Saccharibacillus brassicae sp. nov., an endophytic bacterium isolated from Chinese cabbage seeds (Brassica pekinensis).</title>
        <authorList>
            <person name="Jiang L."/>
            <person name="Lee J."/>
            <person name="Kim S.W."/>
        </authorList>
    </citation>
    <scope>NUCLEOTIDE SEQUENCE [LARGE SCALE GENOMIC DNA]</scope>
    <source>
        <strain evidence="2">KCTC 43072 / ATSA2</strain>
    </source>
</reference>
<evidence type="ECO:0000313" key="1">
    <source>
        <dbReference type="EMBL" id="QDH20866.1"/>
    </source>
</evidence>
<dbReference type="AlphaFoldDB" id="A0A4Y6UWS1"/>
<dbReference type="RefSeq" id="WP_141447415.1">
    <property type="nucleotide sequence ID" value="NZ_CBCSAZ010000002.1"/>
</dbReference>
<dbReference type="Proteomes" id="UP000316968">
    <property type="component" value="Chromosome"/>
</dbReference>
<accession>A0A4Y6UWS1</accession>
<organism evidence="1 2">
    <name type="scientific">Saccharibacillus brassicae</name>
    <dbReference type="NCBI Taxonomy" id="2583377"/>
    <lineage>
        <taxon>Bacteria</taxon>
        <taxon>Bacillati</taxon>
        <taxon>Bacillota</taxon>
        <taxon>Bacilli</taxon>
        <taxon>Bacillales</taxon>
        <taxon>Paenibacillaceae</taxon>
        <taxon>Saccharibacillus</taxon>
    </lineage>
</organism>
<name>A0A4Y6UWS1_SACBS</name>
<dbReference type="OrthoDB" id="2652450at2"/>
<dbReference type="KEGG" id="saca:FFV09_08395"/>
<evidence type="ECO:0000313" key="2">
    <source>
        <dbReference type="Proteomes" id="UP000316968"/>
    </source>
</evidence>
<gene>
    <name evidence="1" type="ORF">FFV09_08395</name>
</gene>
<protein>
    <submittedName>
        <fullName evidence="1">Uncharacterized protein</fullName>
    </submittedName>
</protein>
<dbReference type="EMBL" id="CP041217">
    <property type="protein sequence ID" value="QDH20866.1"/>
    <property type="molecule type" value="Genomic_DNA"/>
</dbReference>
<keyword evidence="2" id="KW-1185">Reference proteome</keyword>